<name>A0AAQ3NEC8_VIGMU</name>
<evidence type="ECO:0000256" key="1">
    <source>
        <dbReference type="SAM" id="MobiDB-lite"/>
    </source>
</evidence>
<keyword evidence="4" id="KW-1185">Reference proteome</keyword>
<dbReference type="Proteomes" id="UP001374535">
    <property type="component" value="Chromosome 6"/>
</dbReference>
<evidence type="ECO:0000313" key="4">
    <source>
        <dbReference type="Proteomes" id="UP001374535"/>
    </source>
</evidence>
<gene>
    <name evidence="3" type="ORF">V8G54_022091</name>
</gene>
<feature type="region of interest" description="Disordered" evidence="1">
    <location>
        <begin position="34"/>
        <end position="95"/>
    </location>
</feature>
<protein>
    <submittedName>
        <fullName evidence="3">Uncharacterized protein</fullName>
    </submittedName>
</protein>
<dbReference type="PANTHER" id="PTHR35725">
    <property type="entry name" value="CLASSICAL ARABINOGALACTAN PROTEIN 26"/>
    <property type="match status" value="1"/>
</dbReference>
<feature type="compositionally biased region" description="Low complexity" evidence="1">
    <location>
        <begin position="72"/>
        <end position="81"/>
    </location>
</feature>
<feature type="signal peptide" evidence="2">
    <location>
        <begin position="1"/>
        <end position="24"/>
    </location>
</feature>
<dbReference type="InterPro" id="IPR039346">
    <property type="entry name" value="AGP25/26"/>
</dbReference>
<sequence>MAPFWSIWAMLMTMLACNCSLALASSSSSQQSMQVSTISAAAPPSDPVVSPTQSPDTEPLFPTPVAGGVSHSPSYSSLPTIPSSPSPPNPDVLGTPATALNLFPSEASAFQYTYQPLCSMSCFILPVIYTMWLHALLIH</sequence>
<reference evidence="3 4" key="1">
    <citation type="journal article" date="2023" name="Life. Sci Alliance">
        <title>Evolutionary insights into 3D genome organization and epigenetic landscape of Vigna mungo.</title>
        <authorList>
            <person name="Junaid A."/>
            <person name="Singh B."/>
            <person name="Bhatia S."/>
        </authorList>
    </citation>
    <scope>NUCLEOTIDE SEQUENCE [LARGE SCALE GENOMIC DNA]</scope>
    <source>
        <strain evidence="3">Urdbean</strain>
    </source>
</reference>
<feature type="chain" id="PRO_5042868431" evidence="2">
    <location>
        <begin position="25"/>
        <end position="139"/>
    </location>
</feature>
<dbReference type="AlphaFoldDB" id="A0AAQ3NEC8"/>
<dbReference type="PANTHER" id="PTHR35725:SF4">
    <property type="entry name" value="CLASSICAL ARABINOGALACTAN PROTEIN 26"/>
    <property type="match status" value="1"/>
</dbReference>
<accession>A0AAQ3NEC8</accession>
<proteinExistence type="predicted"/>
<organism evidence="3 4">
    <name type="scientific">Vigna mungo</name>
    <name type="common">Black gram</name>
    <name type="synonym">Phaseolus mungo</name>
    <dbReference type="NCBI Taxonomy" id="3915"/>
    <lineage>
        <taxon>Eukaryota</taxon>
        <taxon>Viridiplantae</taxon>
        <taxon>Streptophyta</taxon>
        <taxon>Embryophyta</taxon>
        <taxon>Tracheophyta</taxon>
        <taxon>Spermatophyta</taxon>
        <taxon>Magnoliopsida</taxon>
        <taxon>eudicotyledons</taxon>
        <taxon>Gunneridae</taxon>
        <taxon>Pentapetalae</taxon>
        <taxon>rosids</taxon>
        <taxon>fabids</taxon>
        <taxon>Fabales</taxon>
        <taxon>Fabaceae</taxon>
        <taxon>Papilionoideae</taxon>
        <taxon>50 kb inversion clade</taxon>
        <taxon>NPAAA clade</taxon>
        <taxon>indigoferoid/millettioid clade</taxon>
        <taxon>Phaseoleae</taxon>
        <taxon>Vigna</taxon>
    </lineage>
</organism>
<evidence type="ECO:0000256" key="2">
    <source>
        <dbReference type="SAM" id="SignalP"/>
    </source>
</evidence>
<evidence type="ECO:0000313" key="3">
    <source>
        <dbReference type="EMBL" id="WVZ08745.1"/>
    </source>
</evidence>
<feature type="compositionally biased region" description="Low complexity" evidence="1">
    <location>
        <begin position="39"/>
        <end position="51"/>
    </location>
</feature>
<keyword evidence="2" id="KW-0732">Signal</keyword>
<dbReference type="EMBL" id="CP144695">
    <property type="protein sequence ID" value="WVZ08745.1"/>
    <property type="molecule type" value="Genomic_DNA"/>
</dbReference>